<feature type="repeat" description="WD" evidence="3">
    <location>
        <begin position="1215"/>
        <end position="1256"/>
    </location>
</feature>
<dbReference type="PROSITE" id="PS50837">
    <property type="entry name" value="NACHT"/>
    <property type="match status" value="1"/>
</dbReference>
<dbReference type="PANTHER" id="PTHR19879:SF9">
    <property type="entry name" value="TRANSCRIPTION INITIATION FACTOR TFIID SUBUNIT 5"/>
    <property type="match status" value="1"/>
</dbReference>
<organism evidence="5 6">
    <name type="scientific">Rhizoctonia solani</name>
    <dbReference type="NCBI Taxonomy" id="456999"/>
    <lineage>
        <taxon>Eukaryota</taxon>
        <taxon>Fungi</taxon>
        <taxon>Dikarya</taxon>
        <taxon>Basidiomycota</taxon>
        <taxon>Agaricomycotina</taxon>
        <taxon>Agaricomycetes</taxon>
        <taxon>Cantharellales</taxon>
        <taxon>Ceratobasidiaceae</taxon>
        <taxon>Rhizoctonia</taxon>
    </lineage>
</organism>
<dbReference type="PROSITE" id="PS50082">
    <property type="entry name" value="WD_REPEATS_2"/>
    <property type="match status" value="9"/>
</dbReference>
<dbReference type="SMART" id="SM00320">
    <property type="entry name" value="WD40"/>
    <property type="match status" value="12"/>
</dbReference>
<dbReference type="InterPro" id="IPR027417">
    <property type="entry name" value="P-loop_NTPase"/>
</dbReference>
<feature type="repeat" description="WD" evidence="3">
    <location>
        <begin position="871"/>
        <end position="912"/>
    </location>
</feature>
<reference evidence="5" key="1">
    <citation type="submission" date="2021-01" db="EMBL/GenBank/DDBJ databases">
        <authorList>
            <person name="Kaushik A."/>
        </authorList>
    </citation>
    <scope>NUCLEOTIDE SEQUENCE</scope>
    <source>
        <strain evidence="5">AG3-1AP</strain>
    </source>
</reference>
<feature type="domain" description="NACHT" evidence="4">
    <location>
        <begin position="208"/>
        <end position="353"/>
    </location>
</feature>
<dbReference type="CDD" id="cd21037">
    <property type="entry name" value="MLKL_NTD"/>
    <property type="match status" value="1"/>
</dbReference>
<dbReference type="CDD" id="cd00200">
    <property type="entry name" value="WD40"/>
    <property type="match status" value="1"/>
</dbReference>
<dbReference type="AlphaFoldDB" id="A0A8H3DPZ2"/>
<dbReference type="PRINTS" id="PR00320">
    <property type="entry name" value="GPROTEINBRPT"/>
</dbReference>
<dbReference type="Pfam" id="PF00400">
    <property type="entry name" value="WD40"/>
    <property type="match status" value="9"/>
</dbReference>
<dbReference type="InterPro" id="IPR011047">
    <property type="entry name" value="Quinoprotein_ADH-like_sf"/>
</dbReference>
<name>A0A8H3DPZ2_9AGAM</name>
<comment type="caution">
    <text evidence="5">The sequence shown here is derived from an EMBL/GenBank/DDBJ whole genome shotgun (WGS) entry which is preliminary data.</text>
</comment>
<dbReference type="SUPFAM" id="SSF52540">
    <property type="entry name" value="P-loop containing nucleoside triphosphate hydrolases"/>
    <property type="match status" value="1"/>
</dbReference>
<evidence type="ECO:0000256" key="1">
    <source>
        <dbReference type="ARBA" id="ARBA00022574"/>
    </source>
</evidence>
<dbReference type="InterPro" id="IPR056884">
    <property type="entry name" value="NPHP3-like_N"/>
</dbReference>
<feature type="repeat" description="WD" evidence="3">
    <location>
        <begin position="914"/>
        <end position="947"/>
    </location>
</feature>
<dbReference type="PANTHER" id="PTHR19879">
    <property type="entry name" value="TRANSCRIPTION INITIATION FACTOR TFIID"/>
    <property type="match status" value="1"/>
</dbReference>
<evidence type="ECO:0000259" key="4">
    <source>
        <dbReference type="PROSITE" id="PS50837"/>
    </source>
</evidence>
<dbReference type="Pfam" id="PF24883">
    <property type="entry name" value="NPHP3_N"/>
    <property type="match status" value="1"/>
</dbReference>
<feature type="repeat" description="WD" evidence="3">
    <location>
        <begin position="1086"/>
        <end position="1127"/>
    </location>
</feature>
<evidence type="ECO:0000313" key="6">
    <source>
        <dbReference type="Proteomes" id="UP000663831"/>
    </source>
</evidence>
<feature type="repeat" description="WD" evidence="3">
    <location>
        <begin position="957"/>
        <end position="998"/>
    </location>
</feature>
<dbReference type="PROSITE" id="PS00678">
    <property type="entry name" value="WD_REPEATS_1"/>
    <property type="match status" value="6"/>
</dbReference>
<dbReference type="Gene3D" id="3.40.50.300">
    <property type="entry name" value="P-loop containing nucleotide triphosphate hydrolases"/>
    <property type="match status" value="1"/>
</dbReference>
<dbReference type="InterPro" id="IPR019775">
    <property type="entry name" value="WD40_repeat_CS"/>
</dbReference>
<feature type="repeat" description="WD" evidence="3">
    <location>
        <begin position="1172"/>
        <end position="1213"/>
    </location>
</feature>
<keyword evidence="1 3" id="KW-0853">WD repeat</keyword>
<feature type="repeat" description="WD" evidence="3">
    <location>
        <begin position="1052"/>
        <end position="1084"/>
    </location>
</feature>
<evidence type="ECO:0000313" key="5">
    <source>
        <dbReference type="EMBL" id="CAE6535469.1"/>
    </source>
</evidence>
<evidence type="ECO:0000256" key="3">
    <source>
        <dbReference type="PROSITE-ProRule" id="PRU00221"/>
    </source>
</evidence>
<dbReference type="InterPro" id="IPR020472">
    <property type="entry name" value="WD40_PAC1"/>
</dbReference>
<dbReference type="InterPro" id="IPR001632">
    <property type="entry name" value="WD40_G-protein_beta-like"/>
</dbReference>
<evidence type="ECO:0000256" key="2">
    <source>
        <dbReference type="ARBA" id="ARBA00022737"/>
    </source>
</evidence>
<dbReference type="Proteomes" id="UP000663831">
    <property type="component" value="Unassembled WGS sequence"/>
</dbReference>
<dbReference type="InterPro" id="IPR001680">
    <property type="entry name" value="WD40_rpt"/>
</dbReference>
<dbReference type="PROSITE" id="PS50294">
    <property type="entry name" value="WD_REPEATS_REGION"/>
    <property type="match status" value="8"/>
</dbReference>
<feature type="repeat" description="WD" evidence="3">
    <location>
        <begin position="1129"/>
        <end position="1170"/>
    </location>
</feature>
<dbReference type="InterPro" id="IPR015943">
    <property type="entry name" value="WD40/YVTN_repeat-like_dom_sf"/>
</dbReference>
<protein>
    <recommendedName>
        <fullName evidence="4">NACHT domain-containing protein</fullName>
    </recommendedName>
</protein>
<keyword evidence="2" id="KW-0677">Repeat</keyword>
<dbReference type="PRINTS" id="PR00319">
    <property type="entry name" value="GPROTEINB"/>
</dbReference>
<proteinExistence type="predicted"/>
<dbReference type="EMBL" id="CAJMWV010008438">
    <property type="protein sequence ID" value="CAE6535469.1"/>
    <property type="molecule type" value="Genomic_DNA"/>
</dbReference>
<sequence>MPSGTKDRPVKGGLAWSGLKTLLQILESSSDAFGPLKSAISGLNKCIDIYERASKGRKDYDELREKLQGLLTDLAGHITHPMDSMMTNSVKLLCCGIEEEIKKVVEKQGRNAGQQLFEAMDTSEEILECYRRINGLVQRLALNANMSILKAINELATEARLKGIAPAMSAIYDSTESDDIKRGGCTPGTRQPQIDLLLEWAHDPDAGRTCWMNGMAGTGKTTIAYSVCTNLEQASALGASFFCSRVIPECRQVKHIIPTIAYQLARYSLPFRCALDKVLELYPDARSRTLKIQYQKLLVEPLVQVQASVPSDFIVVIDALDECENEESLGQILDLLLSPTSVLPIRFFVSSRPEPEINRRMTELIGKQDRRQLVLHDLNADGVKSDIEAYMRHELEHVPLADLQWSGLIDRCGVLFIYASTVCRLVKQGHQTRTLNEAISVIVDSTPSSAHEDEPVIDELYSIILTTTFDKAKMRQGDIRRTRGMLDTVVCAIEPMTLDALVSVLELECVEQANALLQPLRSVLNVTSAGLVTTLHASFPDFLLSAARSGSFHCVSTRRHTTLTESCFRLIKATKPQFNICGLASSYLADDEVTDIDERVRRSISVGLVYACRYWSTHLCLGDYNEIMVDVVRSFFCDRLLLWMEILNLTKNIRFGASNIRKVEQWCLRTGVSKDLIRVVRDGEQFVSVYANHPISQSTPHIYVSMLAFWPRTRPISIAYMPRTTGILHPSGTAIARRQPALLATWRLSEEIVSSISLSSDGSRIVAATQDAVELIDTSTGDRVLQKADTQTEGVQAVALSPDGANIAFGGNSGVYMLDVKNETIQEVLKPSSTVLSTVFSPDGSQFACGPSDGDTHIYTSRKGDQVVDPLKVHTGYINSVRFSPDGCFLASGSDDSSIKIWNVKTGHMMGSPLRGHTRSVFSVSYSPDGTRLASASDDGTIRVWDLIMGQIALGPLTEHSGPVGCVAFSPDGAYIASGSHDMTIRVYNSHTGQTVLGPLEAHTDWVSSIIFSPDCTQLFSGSHDGTVRLWNIQDLDTPSSLQPTFPQNFYSARYSPDGLLVVSGSYDGNVCVWNVLTGEMVLGPLSGHSRPVVAVDYSPNSAYIASASRDSTLRIWSAQDGRDLYGPIQGHTKEVNCVRFSPDGTLLVSGSDDSTVRVWDVSRGQCVIEPLRGHSGPVYSVAFSPNGASVVSGSYDRTTRVWDIKTGQTVIGPLQGHKDRVSSVEFSPGGSQILSGSWCGTIRTWDAQNGQPLLV</sequence>
<dbReference type="InterPro" id="IPR059179">
    <property type="entry name" value="MLKL-like_MCAfunc"/>
</dbReference>
<dbReference type="SUPFAM" id="SSF50978">
    <property type="entry name" value="WD40 repeat-like"/>
    <property type="match status" value="2"/>
</dbReference>
<accession>A0A8H3DPZ2</accession>
<dbReference type="InterPro" id="IPR036322">
    <property type="entry name" value="WD40_repeat_dom_sf"/>
</dbReference>
<gene>
    <name evidence="5" type="ORF">RDB_LOCUS164212</name>
</gene>
<dbReference type="SUPFAM" id="SSF50998">
    <property type="entry name" value="Quinoprotein alcohol dehydrogenase-like"/>
    <property type="match status" value="1"/>
</dbReference>
<feature type="repeat" description="WD" evidence="3">
    <location>
        <begin position="1000"/>
        <end position="1041"/>
    </location>
</feature>
<dbReference type="InterPro" id="IPR007111">
    <property type="entry name" value="NACHT_NTPase"/>
</dbReference>
<dbReference type="Gene3D" id="2.130.10.10">
    <property type="entry name" value="YVTN repeat-like/Quinoprotein amine dehydrogenase"/>
    <property type="match status" value="5"/>
</dbReference>